<accession>A0A9P6MF86</accession>
<reference evidence="1" key="1">
    <citation type="journal article" date="2020" name="Fungal Divers.">
        <title>Resolving the Mortierellaceae phylogeny through synthesis of multi-gene phylogenetics and phylogenomics.</title>
        <authorList>
            <person name="Vandepol N."/>
            <person name="Liber J."/>
            <person name="Desiro A."/>
            <person name="Na H."/>
            <person name="Kennedy M."/>
            <person name="Barry K."/>
            <person name="Grigoriev I.V."/>
            <person name="Miller A.N."/>
            <person name="O'Donnell K."/>
            <person name="Stajich J.E."/>
            <person name="Bonito G."/>
        </authorList>
    </citation>
    <scope>NUCLEOTIDE SEQUENCE</scope>
    <source>
        <strain evidence="1">NRRL 2769</strain>
    </source>
</reference>
<dbReference type="EMBL" id="JAAAID010003655">
    <property type="protein sequence ID" value="KAF9996566.1"/>
    <property type="molecule type" value="Genomic_DNA"/>
</dbReference>
<comment type="caution">
    <text evidence="1">The sequence shown here is derived from an EMBL/GenBank/DDBJ whole genome shotgun (WGS) entry which is preliminary data.</text>
</comment>
<evidence type="ECO:0000313" key="2">
    <source>
        <dbReference type="Proteomes" id="UP000703661"/>
    </source>
</evidence>
<gene>
    <name evidence="1" type="ORF">BGZ80_007212</name>
</gene>
<evidence type="ECO:0000313" key="1">
    <source>
        <dbReference type="EMBL" id="KAF9996566.1"/>
    </source>
</evidence>
<dbReference type="Proteomes" id="UP000703661">
    <property type="component" value="Unassembled WGS sequence"/>
</dbReference>
<proteinExistence type="predicted"/>
<dbReference type="AlphaFoldDB" id="A0A9P6MF86"/>
<organism evidence="1 2">
    <name type="scientific">Entomortierella chlamydospora</name>
    <dbReference type="NCBI Taxonomy" id="101097"/>
    <lineage>
        <taxon>Eukaryota</taxon>
        <taxon>Fungi</taxon>
        <taxon>Fungi incertae sedis</taxon>
        <taxon>Mucoromycota</taxon>
        <taxon>Mortierellomycotina</taxon>
        <taxon>Mortierellomycetes</taxon>
        <taxon>Mortierellales</taxon>
        <taxon>Mortierellaceae</taxon>
        <taxon>Entomortierella</taxon>
    </lineage>
</organism>
<name>A0A9P6MF86_9FUNG</name>
<protein>
    <submittedName>
        <fullName evidence="1">Uncharacterized protein</fullName>
    </submittedName>
</protein>
<sequence length="80" mass="9071">MFKHFTEYDDMNGYLDGSQDGAGEGLGVLYLRGSTQTYCDHLKNKEVDIVYCKGHHLESGCNKRSKEFVSRTNSADYIIL</sequence>
<keyword evidence="2" id="KW-1185">Reference proteome</keyword>